<evidence type="ECO:0000256" key="2">
    <source>
        <dbReference type="ARBA" id="ARBA00022448"/>
    </source>
</evidence>
<evidence type="ECO:0000256" key="4">
    <source>
        <dbReference type="ARBA" id="ARBA00022496"/>
    </source>
</evidence>
<dbReference type="Gene3D" id="2.170.130.10">
    <property type="entry name" value="TonB-dependent receptor, plug domain"/>
    <property type="match status" value="1"/>
</dbReference>
<reference evidence="17 18" key="1">
    <citation type="submission" date="2017-09" db="EMBL/GenBank/DDBJ databases">
        <title>Sphingomonas ginsenosidimutans KACC 14949, whole genome shotgun sequence.</title>
        <authorList>
            <person name="Feng G."/>
            <person name="Zhu H."/>
        </authorList>
    </citation>
    <scope>NUCLEOTIDE SEQUENCE [LARGE SCALE GENOMIC DNA]</scope>
    <source>
        <strain evidence="17 18">KACC 14949</strain>
    </source>
</reference>
<dbReference type="PANTHER" id="PTHR32552:SF89">
    <property type="entry name" value="CATECHOLATE SIDEROPHORE RECEPTOR FIU"/>
    <property type="match status" value="1"/>
</dbReference>
<keyword evidence="8" id="KW-0406">Ion transport</keyword>
<keyword evidence="5 12" id="KW-0812">Transmembrane</keyword>
<dbReference type="AlphaFoldDB" id="A0A2A4I1U2"/>
<dbReference type="InterPro" id="IPR012910">
    <property type="entry name" value="Plug_dom"/>
</dbReference>
<keyword evidence="7" id="KW-0408">Iron</keyword>
<keyword evidence="9 13" id="KW-0798">TonB box</keyword>
<evidence type="ECO:0000313" key="18">
    <source>
        <dbReference type="Proteomes" id="UP000218784"/>
    </source>
</evidence>
<dbReference type="Pfam" id="PF07715">
    <property type="entry name" value="Plug"/>
    <property type="match status" value="1"/>
</dbReference>
<dbReference type="GO" id="GO:0015344">
    <property type="term" value="F:siderophore uptake transmembrane transporter activity"/>
    <property type="evidence" value="ECO:0007669"/>
    <property type="project" value="TreeGrafter"/>
</dbReference>
<evidence type="ECO:0000256" key="3">
    <source>
        <dbReference type="ARBA" id="ARBA00022452"/>
    </source>
</evidence>
<sequence length="836" mass="87427">MSSLSKLLVGAAVAALSSGSAWAQTAPATPGTAAVAAPTVADAAAQADGSAEAQQDIVVTGTARPERSVRTSISVSTLDAAQLNQLAPLGSADLIRNVPGIRAESSGGEGNANIAVRGLPVASGGAKFVQFQEDGLPVLDFGDIAFATADLFVRPDNNVARVETVRGGSASTFTSNAPGAIINFISKTGATEGGNIALTKGVDFDRTRIDADYGAPLGDDWSFHVGGFYRIGTGVKDAGYTAEKGGQIKGNITRKLADGFLRLTFKVLDDRAPAYVPVPVRLTGTVDNPNYSSFPGFDAKSGTTMSRYLRQDISIGADGNRILTDVADGYRIKSRAIGGEASFGLGGGWSLDDKFNIAKNSGGFVTPYPANVASAASFVSSIGGAGATLRYANGPNAGQTIANPGALNGNGLASNTLLFNVTLDDFTNATNILTLSRDVDAGSAGTGSVTFGYFKSYQAVKMDWHWNSYLQEVKGENAALLDVYNAAGQAVTQNGLIAYGEPVFGNCCQRYYNVDYNIDAPYIALSWKIGGLSLDGSVRYNSSKAEGIYAGSVNRVIDVNQDGVIQTPERVVPVVSLAAAKPVDYRKNYFTWSVGANYELNPGLAAFARVSRGARFNADRVLFGGGVRDDGSIADNVAVNFVNQQELGLKYRGGAMYANLTAFRATTAEANELVIPVQQIINNKYRSYGLEAEGGGDWGLFHLIAGATYTHARITDSQVTPALNGNTPYRQAALIFQATPSIGNDVFSIGANVTGTTSSYAADVNTLKMPGYVLTSLFGSYALTPSIKLSVNAQNIFNVLAITEVGQVQDRIPADGVTTARSALGRNISATIGLRF</sequence>
<proteinExistence type="inferred from homology"/>
<keyword evidence="2 12" id="KW-0813">Transport</keyword>
<organism evidence="17 18">
    <name type="scientific">Sphingomonas ginsenosidimutans</name>
    <dbReference type="NCBI Taxonomy" id="862134"/>
    <lineage>
        <taxon>Bacteria</taxon>
        <taxon>Pseudomonadati</taxon>
        <taxon>Pseudomonadota</taxon>
        <taxon>Alphaproteobacteria</taxon>
        <taxon>Sphingomonadales</taxon>
        <taxon>Sphingomonadaceae</taxon>
        <taxon>Sphingomonas</taxon>
    </lineage>
</organism>
<dbReference type="Proteomes" id="UP000218784">
    <property type="component" value="Unassembled WGS sequence"/>
</dbReference>
<dbReference type="GO" id="GO:0009279">
    <property type="term" value="C:cell outer membrane"/>
    <property type="evidence" value="ECO:0007669"/>
    <property type="project" value="UniProtKB-SubCell"/>
</dbReference>
<evidence type="ECO:0000256" key="6">
    <source>
        <dbReference type="ARBA" id="ARBA00022729"/>
    </source>
</evidence>
<evidence type="ECO:0000256" key="5">
    <source>
        <dbReference type="ARBA" id="ARBA00022692"/>
    </source>
</evidence>
<accession>A0A2A4I1U2</accession>
<evidence type="ECO:0000256" key="14">
    <source>
        <dbReference type="SAM" id="SignalP"/>
    </source>
</evidence>
<evidence type="ECO:0000256" key="11">
    <source>
        <dbReference type="ARBA" id="ARBA00023237"/>
    </source>
</evidence>
<dbReference type="PANTHER" id="PTHR32552">
    <property type="entry name" value="FERRICHROME IRON RECEPTOR-RELATED"/>
    <property type="match status" value="1"/>
</dbReference>
<gene>
    <name evidence="17" type="ORF">COA17_05005</name>
</gene>
<keyword evidence="3 12" id="KW-1134">Transmembrane beta strand</keyword>
<evidence type="ECO:0000313" key="17">
    <source>
        <dbReference type="EMBL" id="PCG10736.1"/>
    </source>
</evidence>
<dbReference type="InterPro" id="IPR037066">
    <property type="entry name" value="Plug_dom_sf"/>
</dbReference>
<name>A0A2A4I1U2_9SPHN</name>
<keyword evidence="10 12" id="KW-0472">Membrane</keyword>
<evidence type="ECO:0000259" key="15">
    <source>
        <dbReference type="Pfam" id="PF00593"/>
    </source>
</evidence>
<dbReference type="SUPFAM" id="SSF56935">
    <property type="entry name" value="Porins"/>
    <property type="match status" value="1"/>
</dbReference>
<protein>
    <submittedName>
        <fullName evidence="17">TonB-dependent receptor</fullName>
    </submittedName>
</protein>
<evidence type="ECO:0000256" key="1">
    <source>
        <dbReference type="ARBA" id="ARBA00004571"/>
    </source>
</evidence>
<evidence type="ECO:0000256" key="10">
    <source>
        <dbReference type="ARBA" id="ARBA00023136"/>
    </source>
</evidence>
<comment type="subcellular location">
    <subcellularLocation>
        <location evidence="1 12">Cell outer membrane</location>
        <topology evidence="1 12">Multi-pass membrane protein</topology>
    </subcellularLocation>
</comment>
<keyword evidence="11 12" id="KW-0998">Cell outer membrane</keyword>
<comment type="similarity">
    <text evidence="12 13">Belongs to the TonB-dependent receptor family.</text>
</comment>
<dbReference type="EMBL" id="NWVD01000001">
    <property type="protein sequence ID" value="PCG10736.1"/>
    <property type="molecule type" value="Genomic_DNA"/>
</dbReference>
<comment type="caution">
    <text evidence="17">The sequence shown here is derived from an EMBL/GenBank/DDBJ whole genome shotgun (WGS) entry which is preliminary data.</text>
</comment>
<evidence type="ECO:0000256" key="8">
    <source>
        <dbReference type="ARBA" id="ARBA00023065"/>
    </source>
</evidence>
<keyword evidence="6 14" id="KW-0732">Signal</keyword>
<feature type="domain" description="TonB-dependent receptor-like beta-barrel" evidence="15">
    <location>
        <begin position="325"/>
        <end position="796"/>
    </location>
</feature>
<evidence type="ECO:0000256" key="9">
    <source>
        <dbReference type="ARBA" id="ARBA00023077"/>
    </source>
</evidence>
<evidence type="ECO:0000256" key="12">
    <source>
        <dbReference type="PROSITE-ProRule" id="PRU01360"/>
    </source>
</evidence>
<dbReference type="RefSeq" id="WP_096610480.1">
    <property type="nucleotide sequence ID" value="NZ_NWVD01000001.1"/>
</dbReference>
<evidence type="ECO:0000256" key="7">
    <source>
        <dbReference type="ARBA" id="ARBA00023004"/>
    </source>
</evidence>
<dbReference type="PROSITE" id="PS52016">
    <property type="entry name" value="TONB_DEPENDENT_REC_3"/>
    <property type="match status" value="1"/>
</dbReference>
<dbReference type="InterPro" id="IPR000531">
    <property type="entry name" value="Beta-barrel_TonB"/>
</dbReference>
<evidence type="ECO:0000256" key="13">
    <source>
        <dbReference type="RuleBase" id="RU003357"/>
    </source>
</evidence>
<keyword evidence="4" id="KW-0410">Iron transport</keyword>
<evidence type="ECO:0000259" key="16">
    <source>
        <dbReference type="Pfam" id="PF07715"/>
    </source>
</evidence>
<dbReference type="Pfam" id="PF00593">
    <property type="entry name" value="TonB_dep_Rec_b-barrel"/>
    <property type="match status" value="1"/>
</dbReference>
<keyword evidence="18" id="KW-1185">Reference proteome</keyword>
<feature type="signal peptide" evidence="14">
    <location>
        <begin position="1"/>
        <end position="23"/>
    </location>
</feature>
<feature type="chain" id="PRO_5012065255" evidence="14">
    <location>
        <begin position="24"/>
        <end position="836"/>
    </location>
</feature>
<feature type="domain" description="TonB-dependent receptor plug" evidence="16">
    <location>
        <begin position="70"/>
        <end position="180"/>
    </location>
</feature>
<dbReference type="InterPro" id="IPR036942">
    <property type="entry name" value="Beta-barrel_TonB_sf"/>
</dbReference>
<dbReference type="InterPro" id="IPR039426">
    <property type="entry name" value="TonB-dep_rcpt-like"/>
</dbReference>
<dbReference type="Gene3D" id="2.40.170.20">
    <property type="entry name" value="TonB-dependent receptor, beta-barrel domain"/>
    <property type="match status" value="1"/>
</dbReference>
<keyword evidence="17" id="KW-0675">Receptor</keyword>